<proteinExistence type="predicted"/>
<evidence type="ECO:0000313" key="2">
    <source>
        <dbReference type="Proteomes" id="UP000887565"/>
    </source>
</evidence>
<evidence type="ECO:0000256" key="1">
    <source>
        <dbReference type="SAM" id="SignalP"/>
    </source>
</evidence>
<dbReference type="Proteomes" id="UP000887565">
    <property type="component" value="Unplaced"/>
</dbReference>
<keyword evidence="1" id="KW-0732">Signal</keyword>
<dbReference type="AlphaFoldDB" id="A0A915HNP1"/>
<organism evidence="2 3">
    <name type="scientific">Romanomermis culicivorax</name>
    <name type="common">Nematode worm</name>
    <dbReference type="NCBI Taxonomy" id="13658"/>
    <lineage>
        <taxon>Eukaryota</taxon>
        <taxon>Metazoa</taxon>
        <taxon>Ecdysozoa</taxon>
        <taxon>Nematoda</taxon>
        <taxon>Enoplea</taxon>
        <taxon>Dorylaimia</taxon>
        <taxon>Mermithida</taxon>
        <taxon>Mermithoidea</taxon>
        <taxon>Mermithidae</taxon>
        <taxon>Romanomermis</taxon>
    </lineage>
</organism>
<accession>A0A915HNP1</accession>
<keyword evidence="2" id="KW-1185">Reference proteome</keyword>
<name>A0A915HNP1_ROMCU</name>
<feature type="signal peptide" evidence="1">
    <location>
        <begin position="1"/>
        <end position="17"/>
    </location>
</feature>
<dbReference type="WBParaSite" id="nRc.2.0.1.t03324-RA">
    <property type="protein sequence ID" value="nRc.2.0.1.t03324-RA"/>
    <property type="gene ID" value="nRc.2.0.1.g03324"/>
</dbReference>
<evidence type="ECO:0000313" key="3">
    <source>
        <dbReference type="WBParaSite" id="nRc.2.0.1.t03324-RA"/>
    </source>
</evidence>
<feature type="chain" id="PRO_5037894803" evidence="1">
    <location>
        <begin position="18"/>
        <end position="126"/>
    </location>
</feature>
<protein>
    <submittedName>
        <fullName evidence="3">Uncharacterized protein</fullName>
    </submittedName>
</protein>
<reference evidence="3" key="1">
    <citation type="submission" date="2022-11" db="UniProtKB">
        <authorList>
            <consortium name="WormBaseParasite"/>
        </authorList>
    </citation>
    <scope>IDENTIFICATION</scope>
</reference>
<sequence length="126" mass="14290">MPQPCLLWCCSLNPLVALTLSPEEFAWKGIFIYLADVAKPWQSFLLNLPFNQWPVITHGSNVLISLSIENKILAARPSIYYNIIYCILWSDGPITTSPIWTFDFDLTAEGMQFSRAGLDPDPRKLV</sequence>